<dbReference type="InterPro" id="IPR017871">
    <property type="entry name" value="ABC_transporter-like_CS"/>
</dbReference>
<evidence type="ECO:0000313" key="15">
    <source>
        <dbReference type="EMBL" id="AII14947.1"/>
    </source>
</evidence>
<dbReference type="HOGENOM" id="CLU_000604_78_2_7"/>
<dbReference type="AlphaFoldDB" id="A0A076FC00"/>
<evidence type="ECO:0000256" key="10">
    <source>
        <dbReference type="ARBA" id="ARBA00023136"/>
    </source>
</evidence>
<organism evidence="15 16">
    <name type="scientific">Campylobacter iguaniorum</name>
    <dbReference type="NCBI Taxonomy" id="1244531"/>
    <lineage>
        <taxon>Bacteria</taxon>
        <taxon>Pseudomonadati</taxon>
        <taxon>Campylobacterota</taxon>
        <taxon>Epsilonproteobacteria</taxon>
        <taxon>Campylobacterales</taxon>
        <taxon>Campylobacteraceae</taxon>
        <taxon>Campylobacter</taxon>
    </lineage>
</organism>
<dbReference type="STRING" id="1244531.CIG2463D_1204"/>
<feature type="transmembrane region" description="Helical" evidence="13">
    <location>
        <begin position="268"/>
        <end position="288"/>
    </location>
</feature>
<keyword evidence="8" id="KW-1278">Translocase</keyword>
<comment type="similarity">
    <text evidence="11">Belongs to the ABC transporter superfamily. Macrolide exporter (TC 3.A.1.122) family.</text>
</comment>
<evidence type="ECO:0000256" key="13">
    <source>
        <dbReference type="SAM" id="Phobius"/>
    </source>
</evidence>
<dbReference type="Gene3D" id="3.40.50.300">
    <property type="entry name" value="P-loop containing nucleotide triphosphate hydrolases"/>
    <property type="match status" value="1"/>
</dbReference>
<evidence type="ECO:0000256" key="9">
    <source>
        <dbReference type="ARBA" id="ARBA00022989"/>
    </source>
</evidence>
<keyword evidence="10 13" id="KW-0472">Membrane</keyword>
<keyword evidence="6" id="KW-0547">Nucleotide-binding</keyword>
<sequence length="641" mass="69642">MIELKNIKKSFAIGGVQSEVLKGINLTIDKGEFVAIIGQSGSGKSTLMNILGCLDTPTSGTYLLENQDISKFDRDGLSALRLKKFGFIFQRYNLLSSNDSKSNVALPGVYAGVSKAKRLEIAKELLDKLGLKEKCDAYPNHLSGGQQQRVSIARALMNGGEILLCDEPTGALDSASGVMVMEILRDLHKDGHTIIVVTHDKEIAAWANRVIEIKDGNIINDTKKSAQIYEYKEPKNTKKSKFNSIKDRFFESFAMSVGAIKAHKLRSFLTMLGIIIGIASVICVVALAKGSQEKILADINNMGTNTISLYPGKGFGDRNSNKVKSLTIDDSNFLEQLDFVDYSTPRMNTSGLLTYANKSLDASLRGGSQNSLSISNVKISSGRDFVAEDIYLSKSNIIIDQFVKKEFFKDVDPIGKVILFNRQPFTIIGVANREDTSFSGDSLTVFAPYTTTMNKLTGDRNIRSIAVKLKDGVNAQVAEQSIIEVMQVRRGAKDFFTRNTDTIMQTVQSTMNTMSLLISGIALISLMVGGIGVMNIMLVSVFERTKEIGIRMAIGAKSNDIMLQFLIEAILLCAIGGVVGVGLAYAIGYLVNLAGAGFTMIFSTASIVIAIGVSSLIGIIFGYIPARNASRLNPIDALLRE</sequence>
<evidence type="ECO:0000256" key="3">
    <source>
        <dbReference type="ARBA" id="ARBA00022475"/>
    </source>
</evidence>
<dbReference type="RefSeq" id="WP_038454531.1">
    <property type="nucleotide sequence ID" value="NZ_CP009043.1"/>
</dbReference>
<gene>
    <name evidence="15" type="primary">macB</name>
    <name evidence="15" type="ORF">CIG1485E_1112</name>
</gene>
<dbReference type="PANTHER" id="PTHR30572:SF14">
    <property type="entry name" value="MACROLIDE EXPORT ATP-BINDING_PERMEASE PROTEIN MACB"/>
    <property type="match status" value="1"/>
</dbReference>
<dbReference type="SUPFAM" id="SSF52540">
    <property type="entry name" value="P-loop containing nucleoside triphosphate hydrolases"/>
    <property type="match status" value="1"/>
</dbReference>
<evidence type="ECO:0000259" key="14">
    <source>
        <dbReference type="PROSITE" id="PS50893"/>
    </source>
</evidence>
<evidence type="ECO:0000256" key="12">
    <source>
        <dbReference type="ARBA" id="ARBA00041199"/>
    </source>
</evidence>
<evidence type="ECO:0000313" key="16">
    <source>
        <dbReference type="Proteomes" id="UP000028486"/>
    </source>
</evidence>
<keyword evidence="4" id="KW-0997">Cell inner membrane</keyword>
<dbReference type="eggNOG" id="COG0577">
    <property type="taxonomic scope" value="Bacteria"/>
</dbReference>
<feature type="transmembrane region" description="Helical" evidence="13">
    <location>
        <begin position="563"/>
        <end position="588"/>
    </location>
</feature>
<keyword evidence="16" id="KW-1185">Reference proteome</keyword>
<evidence type="ECO:0000256" key="6">
    <source>
        <dbReference type="ARBA" id="ARBA00022741"/>
    </source>
</evidence>
<dbReference type="InterPro" id="IPR025857">
    <property type="entry name" value="MacB_PCD"/>
</dbReference>
<dbReference type="CDD" id="cd03255">
    <property type="entry name" value="ABC_MJ0796_LolCDE_FtsE"/>
    <property type="match status" value="1"/>
</dbReference>
<evidence type="ECO:0000256" key="2">
    <source>
        <dbReference type="ARBA" id="ARBA00022448"/>
    </source>
</evidence>
<dbReference type="InterPro" id="IPR027417">
    <property type="entry name" value="P-loop_NTPase"/>
</dbReference>
<evidence type="ECO:0000256" key="7">
    <source>
        <dbReference type="ARBA" id="ARBA00022840"/>
    </source>
</evidence>
<dbReference type="GO" id="GO:0022857">
    <property type="term" value="F:transmembrane transporter activity"/>
    <property type="evidence" value="ECO:0007669"/>
    <property type="project" value="UniProtKB-ARBA"/>
</dbReference>
<dbReference type="InterPro" id="IPR003593">
    <property type="entry name" value="AAA+_ATPase"/>
</dbReference>
<keyword evidence="2" id="KW-0813">Transport</keyword>
<dbReference type="PROSITE" id="PS00211">
    <property type="entry name" value="ABC_TRANSPORTER_1"/>
    <property type="match status" value="1"/>
</dbReference>
<dbReference type="Proteomes" id="UP000028486">
    <property type="component" value="Chromosome"/>
</dbReference>
<dbReference type="KEGG" id="caj:CIG1485E_1112"/>
<dbReference type="SMART" id="SM00382">
    <property type="entry name" value="AAA"/>
    <property type="match status" value="1"/>
</dbReference>
<name>A0A076FC00_9BACT</name>
<feature type="domain" description="ABC transporter" evidence="14">
    <location>
        <begin position="2"/>
        <end position="240"/>
    </location>
</feature>
<proteinExistence type="inferred from homology"/>
<reference evidence="16" key="1">
    <citation type="journal article" date="2014" name="Genome Announc.">
        <title>Complete Genome Sequence of Campylobacter iguaniorum Strain 1485ET, Isolated from a Bearded Dragon (Pogona vitticeps).</title>
        <authorList>
            <person name="Gilbert M.J."/>
            <person name="Miller W.G."/>
            <person name="Yee E."/>
            <person name="Kik M."/>
            <person name="Wagenaar J.A."/>
            <person name="Duim B."/>
        </authorList>
    </citation>
    <scope>NUCLEOTIDE SEQUENCE [LARGE SCALE GENOMIC DNA]</scope>
    <source>
        <strain evidence="16">1485E</strain>
    </source>
</reference>
<dbReference type="Pfam" id="PF02687">
    <property type="entry name" value="FtsX"/>
    <property type="match status" value="1"/>
</dbReference>
<dbReference type="GO" id="GO:0016887">
    <property type="term" value="F:ATP hydrolysis activity"/>
    <property type="evidence" value="ECO:0007669"/>
    <property type="project" value="InterPro"/>
</dbReference>
<dbReference type="GO" id="GO:0098796">
    <property type="term" value="C:membrane protein complex"/>
    <property type="evidence" value="ECO:0007669"/>
    <property type="project" value="UniProtKB-ARBA"/>
</dbReference>
<comment type="subcellular location">
    <subcellularLocation>
        <location evidence="1">Cell inner membrane</location>
        <topology evidence="1">Multi-pass membrane protein</topology>
    </subcellularLocation>
</comment>
<protein>
    <recommendedName>
        <fullName evidence="12">Pyoverdine export ATP-binding/permease protein PvdT</fullName>
    </recommendedName>
</protein>
<dbReference type="InterPro" id="IPR003439">
    <property type="entry name" value="ABC_transporter-like_ATP-bd"/>
</dbReference>
<dbReference type="GO" id="GO:0005524">
    <property type="term" value="F:ATP binding"/>
    <property type="evidence" value="ECO:0007669"/>
    <property type="project" value="UniProtKB-KW"/>
</dbReference>
<dbReference type="InterPro" id="IPR003838">
    <property type="entry name" value="ABC3_permease_C"/>
</dbReference>
<evidence type="ECO:0000256" key="4">
    <source>
        <dbReference type="ARBA" id="ARBA00022519"/>
    </source>
</evidence>
<dbReference type="eggNOG" id="COG1136">
    <property type="taxonomic scope" value="Bacteria"/>
</dbReference>
<dbReference type="PROSITE" id="PS50893">
    <property type="entry name" value="ABC_TRANSPORTER_2"/>
    <property type="match status" value="1"/>
</dbReference>
<feature type="transmembrane region" description="Helical" evidence="13">
    <location>
        <begin position="600"/>
        <end position="624"/>
    </location>
</feature>
<keyword evidence="3" id="KW-1003">Cell membrane</keyword>
<keyword evidence="9 13" id="KW-1133">Transmembrane helix</keyword>
<dbReference type="GO" id="GO:0005886">
    <property type="term" value="C:plasma membrane"/>
    <property type="evidence" value="ECO:0007669"/>
    <property type="project" value="UniProtKB-SubCell"/>
</dbReference>
<keyword evidence="5 13" id="KW-0812">Transmembrane</keyword>
<dbReference type="PANTHER" id="PTHR30572">
    <property type="entry name" value="MEMBRANE COMPONENT OF TRANSPORTER-RELATED"/>
    <property type="match status" value="1"/>
</dbReference>
<keyword evidence="7 15" id="KW-0067">ATP-binding</keyword>
<evidence type="ECO:0000256" key="1">
    <source>
        <dbReference type="ARBA" id="ARBA00004429"/>
    </source>
</evidence>
<evidence type="ECO:0000256" key="5">
    <source>
        <dbReference type="ARBA" id="ARBA00022692"/>
    </source>
</evidence>
<dbReference type="FunFam" id="3.40.50.300:FF:000032">
    <property type="entry name" value="Export ABC transporter ATP-binding protein"/>
    <property type="match status" value="1"/>
</dbReference>
<dbReference type="Pfam" id="PF12704">
    <property type="entry name" value="MacB_PCD"/>
    <property type="match status" value="1"/>
</dbReference>
<feature type="transmembrane region" description="Helical" evidence="13">
    <location>
        <begin position="516"/>
        <end position="542"/>
    </location>
</feature>
<dbReference type="InterPro" id="IPR050250">
    <property type="entry name" value="Macrolide_Exporter_MacB"/>
</dbReference>
<evidence type="ECO:0000256" key="8">
    <source>
        <dbReference type="ARBA" id="ARBA00022967"/>
    </source>
</evidence>
<dbReference type="OrthoDB" id="9802264at2"/>
<dbReference type="InterPro" id="IPR017911">
    <property type="entry name" value="MacB-like_ATP-bd"/>
</dbReference>
<evidence type="ECO:0000256" key="11">
    <source>
        <dbReference type="ARBA" id="ARBA00038388"/>
    </source>
</evidence>
<dbReference type="Pfam" id="PF00005">
    <property type="entry name" value="ABC_tran"/>
    <property type="match status" value="1"/>
</dbReference>
<dbReference type="EMBL" id="CP009043">
    <property type="protein sequence ID" value="AII14947.1"/>
    <property type="molecule type" value="Genomic_DNA"/>
</dbReference>
<accession>A0A076FC00</accession>
<dbReference type="PATRIC" id="fig|1244531.5.peg.1213"/>